<dbReference type="Pfam" id="PF12937">
    <property type="entry name" value="F-box-like"/>
    <property type="match status" value="1"/>
</dbReference>
<feature type="region of interest" description="Disordered" evidence="1">
    <location>
        <begin position="355"/>
        <end position="376"/>
    </location>
</feature>
<reference evidence="3" key="1">
    <citation type="journal article" date="2023" name="Mol. Phylogenet. Evol.">
        <title>Genome-scale phylogeny and comparative genomics of the fungal order Sordariales.</title>
        <authorList>
            <person name="Hensen N."/>
            <person name="Bonometti L."/>
            <person name="Westerberg I."/>
            <person name="Brannstrom I.O."/>
            <person name="Guillou S."/>
            <person name="Cros-Aarteil S."/>
            <person name="Calhoun S."/>
            <person name="Haridas S."/>
            <person name="Kuo A."/>
            <person name="Mondo S."/>
            <person name="Pangilinan J."/>
            <person name="Riley R."/>
            <person name="LaButti K."/>
            <person name="Andreopoulos B."/>
            <person name="Lipzen A."/>
            <person name="Chen C."/>
            <person name="Yan M."/>
            <person name="Daum C."/>
            <person name="Ng V."/>
            <person name="Clum A."/>
            <person name="Steindorff A."/>
            <person name="Ohm R.A."/>
            <person name="Martin F."/>
            <person name="Silar P."/>
            <person name="Natvig D.O."/>
            <person name="Lalanne C."/>
            <person name="Gautier V."/>
            <person name="Ament-Velasquez S.L."/>
            <person name="Kruys A."/>
            <person name="Hutchinson M.I."/>
            <person name="Powell A.J."/>
            <person name="Barry K."/>
            <person name="Miller A.N."/>
            <person name="Grigoriev I.V."/>
            <person name="Debuchy R."/>
            <person name="Gladieux P."/>
            <person name="Hiltunen Thoren M."/>
            <person name="Johannesson H."/>
        </authorList>
    </citation>
    <scope>NUCLEOTIDE SEQUENCE</scope>
    <source>
        <strain evidence="3">PSN293</strain>
    </source>
</reference>
<dbReference type="Gene3D" id="1.20.1280.50">
    <property type="match status" value="1"/>
</dbReference>
<dbReference type="AlphaFoldDB" id="A0AAN6Y7Y3"/>
<gene>
    <name evidence="3" type="ORF">QBC37DRAFT_181663</name>
</gene>
<reference evidence="3" key="2">
    <citation type="submission" date="2023-05" db="EMBL/GenBank/DDBJ databases">
        <authorList>
            <consortium name="Lawrence Berkeley National Laboratory"/>
            <person name="Steindorff A."/>
            <person name="Hensen N."/>
            <person name="Bonometti L."/>
            <person name="Westerberg I."/>
            <person name="Brannstrom I.O."/>
            <person name="Guillou S."/>
            <person name="Cros-Aarteil S."/>
            <person name="Calhoun S."/>
            <person name="Haridas S."/>
            <person name="Kuo A."/>
            <person name="Mondo S."/>
            <person name="Pangilinan J."/>
            <person name="Riley R."/>
            <person name="Labutti K."/>
            <person name="Andreopoulos B."/>
            <person name="Lipzen A."/>
            <person name="Chen C."/>
            <person name="Yanf M."/>
            <person name="Daum C."/>
            <person name="Ng V."/>
            <person name="Clum A."/>
            <person name="Ohm R."/>
            <person name="Martin F."/>
            <person name="Silar P."/>
            <person name="Natvig D."/>
            <person name="Lalanne C."/>
            <person name="Gautier V."/>
            <person name="Ament-Velasquez S.L."/>
            <person name="Kruys A."/>
            <person name="Hutchinson M.I."/>
            <person name="Powell A.J."/>
            <person name="Barry K."/>
            <person name="Miller A.N."/>
            <person name="Grigoriev I.V."/>
            <person name="Debuchy R."/>
            <person name="Gladieux P."/>
            <person name="Thoren M.H."/>
            <person name="Johannesson H."/>
        </authorList>
    </citation>
    <scope>NUCLEOTIDE SEQUENCE</scope>
    <source>
        <strain evidence="3">PSN293</strain>
    </source>
</reference>
<sequence>MSTTKDQEGTPASISCQEMAQIPSQTAGPVIPGTAELHPEMIDLKWWEVDPLLALEKLERVESSKPADSQQVPTDNTPRTLQECFFSLPLELAVGILGCLPFDTLLSLRLTSRTWNRLIVLNESLISQHYLQNGHLPPIVTQLLPSPGLAELSLRYIAGVRYRFSLCSKVAACTTERFMPDYEFPCLTEVTPETNRRRRRFLKPRSTLLLFVASHYLDMYRKELYDHASSQQEPSPISVGNNVMVINNTIQTRILRHYTSPSLLMHLVWTLRIVDGLLGWHFTAQLDETNIIRSPSGCRRSSSKPPPTLNARAAILCIGGIPLISKIVDADLTCEDRLALVNKWYNGLTETPPPLDTSISVKPADGQSATSIEKLGSASRKLSTRLRKAWTLKGNISAGRSRKTGLDPAKNETNSSSKSKPTDQLEVHKLDRFPGSPRSSLADGPALPEKIPANVMKQMLKLLPTSGFSFTVCGDDAMADVLAEQGALTEDDKRGMYYNIHRRVIDESWSFKRVTWESLFDGLPVDFEPGLLDMDYEADTWDGE</sequence>
<evidence type="ECO:0000313" key="4">
    <source>
        <dbReference type="Proteomes" id="UP001301769"/>
    </source>
</evidence>
<accession>A0AAN6Y7Y3</accession>
<name>A0AAN6Y7Y3_9PEZI</name>
<proteinExistence type="predicted"/>
<dbReference type="InterPro" id="IPR001810">
    <property type="entry name" value="F-box_dom"/>
</dbReference>
<evidence type="ECO:0000256" key="1">
    <source>
        <dbReference type="SAM" id="MobiDB-lite"/>
    </source>
</evidence>
<dbReference type="Proteomes" id="UP001301769">
    <property type="component" value="Unassembled WGS sequence"/>
</dbReference>
<dbReference type="CDD" id="cd09917">
    <property type="entry name" value="F-box_SF"/>
    <property type="match status" value="1"/>
</dbReference>
<keyword evidence="4" id="KW-1185">Reference proteome</keyword>
<evidence type="ECO:0000259" key="2">
    <source>
        <dbReference type="SMART" id="SM00256"/>
    </source>
</evidence>
<feature type="domain" description="F-box" evidence="2">
    <location>
        <begin position="88"/>
        <end position="128"/>
    </location>
</feature>
<evidence type="ECO:0000313" key="3">
    <source>
        <dbReference type="EMBL" id="KAK4212990.1"/>
    </source>
</evidence>
<protein>
    <recommendedName>
        <fullName evidence="2">F-box domain-containing protein</fullName>
    </recommendedName>
</protein>
<dbReference type="SUPFAM" id="SSF81383">
    <property type="entry name" value="F-box domain"/>
    <property type="match status" value="1"/>
</dbReference>
<dbReference type="InterPro" id="IPR036047">
    <property type="entry name" value="F-box-like_dom_sf"/>
</dbReference>
<comment type="caution">
    <text evidence="3">The sequence shown here is derived from an EMBL/GenBank/DDBJ whole genome shotgun (WGS) entry which is preliminary data.</text>
</comment>
<dbReference type="EMBL" id="MU858116">
    <property type="protein sequence ID" value="KAK4212990.1"/>
    <property type="molecule type" value="Genomic_DNA"/>
</dbReference>
<organism evidence="3 4">
    <name type="scientific">Rhypophila decipiens</name>
    <dbReference type="NCBI Taxonomy" id="261697"/>
    <lineage>
        <taxon>Eukaryota</taxon>
        <taxon>Fungi</taxon>
        <taxon>Dikarya</taxon>
        <taxon>Ascomycota</taxon>
        <taxon>Pezizomycotina</taxon>
        <taxon>Sordariomycetes</taxon>
        <taxon>Sordariomycetidae</taxon>
        <taxon>Sordariales</taxon>
        <taxon>Naviculisporaceae</taxon>
        <taxon>Rhypophila</taxon>
    </lineage>
</organism>
<feature type="region of interest" description="Disordered" evidence="1">
    <location>
        <begin position="397"/>
        <end position="426"/>
    </location>
</feature>
<dbReference type="SMART" id="SM00256">
    <property type="entry name" value="FBOX"/>
    <property type="match status" value="1"/>
</dbReference>